<dbReference type="InterPro" id="IPR006629">
    <property type="entry name" value="LITAF"/>
</dbReference>
<keyword evidence="5" id="KW-0479">Metal-binding</keyword>
<keyword evidence="7 9" id="KW-0472">Membrane</keyword>
<dbReference type="GeneTree" id="ENSGT00940000155366"/>
<keyword evidence="9" id="KW-1133">Transmembrane helix</keyword>
<dbReference type="AlphaFoldDB" id="A0A096M193"/>
<evidence type="ECO:0000313" key="12">
    <source>
        <dbReference type="Proteomes" id="UP000028760"/>
    </source>
</evidence>
<evidence type="ECO:0000256" key="3">
    <source>
        <dbReference type="ARBA" id="ARBA00004630"/>
    </source>
</evidence>
<dbReference type="PANTHER" id="PTHR23292:SF45">
    <property type="entry name" value="LIPOPOLYSACCHARIDE-INDUCED TUMOR NECROSIS FACTOR-ALPHA FACTOR HOMOLOG"/>
    <property type="match status" value="1"/>
</dbReference>
<dbReference type="GO" id="GO:0005634">
    <property type="term" value="C:nucleus"/>
    <property type="evidence" value="ECO:0007669"/>
    <property type="project" value="TreeGrafter"/>
</dbReference>
<dbReference type="Proteomes" id="UP000028760">
    <property type="component" value="Unassembled WGS sequence"/>
</dbReference>
<dbReference type="EMBL" id="AYCK01013415">
    <property type="status" value="NOT_ANNOTATED_CDS"/>
    <property type="molecule type" value="Genomic_DNA"/>
</dbReference>
<dbReference type="SMART" id="SM00714">
    <property type="entry name" value="LITAF"/>
    <property type="match status" value="1"/>
</dbReference>
<dbReference type="GO" id="GO:0008270">
    <property type="term" value="F:zinc ion binding"/>
    <property type="evidence" value="ECO:0007669"/>
    <property type="project" value="TreeGrafter"/>
</dbReference>
<organism evidence="11 12">
    <name type="scientific">Poecilia formosa</name>
    <name type="common">Amazon molly</name>
    <name type="synonym">Limia formosa</name>
    <dbReference type="NCBI Taxonomy" id="48698"/>
    <lineage>
        <taxon>Eukaryota</taxon>
        <taxon>Metazoa</taxon>
        <taxon>Chordata</taxon>
        <taxon>Craniata</taxon>
        <taxon>Vertebrata</taxon>
        <taxon>Euteleostomi</taxon>
        <taxon>Actinopterygii</taxon>
        <taxon>Neopterygii</taxon>
        <taxon>Teleostei</taxon>
        <taxon>Neoteleostei</taxon>
        <taxon>Acanthomorphata</taxon>
        <taxon>Ovalentaria</taxon>
        <taxon>Atherinomorphae</taxon>
        <taxon>Cyprinodontiformes</taxon>
        <taxon>Poeciliidae</taxon>
        <taxon>Poeciliinae</taxon>
        <taxon>Poecilia</taxon>
    </lineage>
</organism>
<evidence type="ECO:0000256" key="7">
    <source>
        <dbReference type="ARBA" id="ARBA00023136"/>
    </source>
</evidence>
<evidence type="ECO:0000256" key="8">
    <source>
        <dbReference type="SAM" id="MobiDB-lite"/>
    </source>
</evidence>
<evidence type="ECO:0000256" key="5">
    <source>
        <dbReference type="ARBA" id="ARBA00022723"/>
    </source>
</evidence>
<evidence type="ECO:0000256" key="6">
    <source>
        <dbReference type="ARBA" id="ARBA00022833"/>
    </source>
</evidence>
<evidence type="ECO:0000259" key="10">
    <source>
        <dbReference type="PROSITE" id="PS51837"/>
    </source>
</evidence>
<dbReference type="PROSITE" id="PS51837">
    <property type="entry name" value="LITAF"/>
    <property type="match status" value="1"/>
</dbReference>
<comment type="subcellular location">
    <subcellularLocation>
        <location evidence="1">Endosome membrane</location>
        <topology evidence="1">Peripheral membrane protein</topology>
        <orientation evidence="1">Cytoplasmic side</orientation>
    </subcellularLocation>
    <subcellularLocation>
        <location evidence="2">Late endosome membrane</location>
    </subcellularLocation>
    <subcellularLocation>
        <location evidence="3">Lysosome membrane</location>
        <topology evidence="3">Peripheral membrane protein</topology>
        <orientation evidence="3">Cytoplasmic side</orientation>
    </subcellularLocation>
</comment>
<keyword evidence="9" id="KW-0812">Transmembrane</keyword>
<keyword evidence="6" id="KW-0862">Zinc</keyword>
<dbReference type="Ensembl" id="ENSPFOT00000028159.1">
    <property type="protein sequence ID" value="ENSPFOP00000025184.1"/>
    <property type="gene ID" value="ENSPFOG00000023385.1"/>
</dbReference>
<reference evidence="12" key="1">
    <citation type="submission" date="2013-10" db="EMBL/GenBank/DDBJ databases">
        <authorList>
            <person name="Schartl M."/>
            <person name="Warren W."/>
        </authorList>
    </citation>
    <scope>NUCLEOTIDE SEQUENCE [LARGE SCALE GENOMIC DNA]</scope>
    <source>
        <strain evidence="12">female</strain>
    </source>
</reference>
<dbReference type="GO" id="GO:0098574">
    <property type="term" value="C:cytoplasmic side of lysosomal membrane"/>
    <property type="evidence" value="ECO:0007669"/>
    <property type="project" value="TreeGrafter"/>
</dbReference>
<keyword evidence="12" id="KW-1185">Reference proteome</keyword>
<dbReference type="Pfam" id="PF10601">
    <property type="entry name" value="zf-LITAF-like"/>
    <property type="match status" value="1"/>
</dbReference>
<dbReference type="InterPro" id="IPR037519">
    <property type="entry name" value="LITAF_fam"/>
</dbReference>
<reference evidence="11" key="3">
    <citation type="submission" date="2025-09" db="UniProtKB">
        <authorList>
            <consortium name="Ensembl"/>
        </authorList>
    </citation>
    <scope>IDENTIFICATION</scope>
</reference>
<dbReference type="PANTHER" id="PTHR23292">
    <property type="entry name" value="LIPOPOLYSACCHARIDE-INDUCED TUMOR NECROSIS FACTOR-ALPHA FACTOR"/>
    <property type="match status" value="1"/>
</dbReference>
<reference evidence="11" key="2">
    <citation type="submission" date="2025-08" db="UniProtKB">
        <authorList>
            <consortium name="Ensembl"/>
        </authorList>
    </citation>
    <scope>IDENTIFICATION</scope>
</reference>
<feature type="compositionally biased region" description="Low complexity" evidence="8">
    <location>
        <begin position="41"/>
        <end position="50"/>
    </location>
</feature>
<feature type="domain" description="LITAF" evidence="10">
    <location>
        <begin position="180"/>
        <end position="263"/>
    </location>
</feature>
<dbReference type="GO" id="GO:0098560">
    <property type="term" value="C:cytoplasmic side of late endosome membrane"/>
    <property type="evidence" value="ECO:0007669"/>
    <property type="project" value="TreeGrafter"/>
</dbReference>
<accession>A0A096M193</accession>
<name>A0A096M193_POEFO</name>
<protein>
    <recommendedName>
        <fullName evidence="10">LITAF domain-containing protein</fullName>
    </recommendedName>
</protein>
<evidence type="ECO:0000256" key="1">
    <source>
        <dbReference type="ARBA" id="ARBA00004125"/>
    </source>
</evidence>
<feature type="region of interest" description="Disordered" evidence="8">
    <location>
        <begin position="31"/>
        <end position="50"/>
    </location>
</feature>
<comment type="similarity">
    <text evidence="4">Belongs to the CDIP1/LITAF family.</text>
</comment>
<feature type="transmembrane region" description="Helical" evidence="9">
    <location>
        <begin position="218"/>
        <end position="241"/>
    </location>
</feature>
<dbReference type="eggNOG" id="ENOG502S2GM">
    <property type="taxonomic scope" value="Eukaryota"/>
</dbReference>
<evidence type="ECO:0000313" key="11">
    <source>
        <dbReference type="Ensembl" id="ENSPFOP00000025184.1"/>
    </source>
</evidence>
<evidence type="ECO:0000256" key="4">
    <source>
        <dbReference type="ARBA" id="ARBA00005975"/>
    </source>
</evidence>
<evidence type="ECO:0000256" key="2">
    <source>
        <dbReference type="ARBA" id="ARBA00004414"/>
    </source>
</evidence>
<dbReference type="OMA" id="EMLAPPY"/>
<dbReference type="STRING" id="48698.ENSPFOP00000025184"/>
<proteinExistence type="inferred from homology"/>
<evidence type="ECO:0000256" key="9">
    <source>
        <dbReference type="SAM" id="Phobius"/>
    </source>
</evidence>
<sequence length="264" mass="30089">MIFFYFLTDKMDKGEGPPKYTAAIPEMLAPPYPGPPLDSSVAPQPAASYYQQPVPQQYPQPVAQQYPQPAAQQYQQPVAQQYPQPVDQKYQQPVAQQYQQSVDQQYQQPAPQPNIQLGKRSEVIFVVIYSAFQYNFTPFPPVFVSFPNLDQFMLHSVNSKFNVFILLVHQTVVQQNQATQPANPVVVQVRPTEAPVNMMCQFCKTKVMTVTEYKLGMLTWLIAGVLFIFGIWPCCLIPFFVGACKDVQHSCPQCNNVLHVYRRM</sequence>